<dbReference type="PRINTS" id="PR00081">
    <property type="entry name" value="GDHRDH"/>
</dbReference>
<keyword evidence="2" id="KW-0560">Oxidoreductase</keyword>
<sequence>MKIAQSVIVITAAGSPIGKAISLHFASLGASLALIDIEQERLQETHKACLKTGGNSQPFFLDSQNEAAISHIIQDVHNHYGAIDILINYWLGSDLPRLLSPASVDKFYRSMAEGATPFFTFGKQAANYMREHNHTGLIINLAANQANPHQFINNGAKAMLAGLTKSWAKELAEFGIRVGGIVPLAIDYDDDQESHTTFSQTLLYEIVRSAEYIISNDTFNGRMIEAEVE</sequence>
<evidence type="ECO:0000313" key="3">
    <source>
        <dbReference type="EMBL" id="ELR67392.1"/>
    </source>
</evidence>
<comment type="similarity">
    <text evidence="1">Belongs to the short-chain dehydrogenases/reductases (SDR) family.</text>
</comment>
<evidence type="ECO:0000313" key="4">
    <source>
        <dbReference type="Proteomes" id="UP000011134"/>
    </source>
</evidence>
<dbReference type="CDD" id="cd05233">
    <property type="entry name" value="SDR_c"/>
    <property type="match status" value="1"/>
</dbReference>
<dbReference type="GO" id="GO:0016491">
    <property type="term" value="F:oxidoreductase activity"/>
    <property type="evidence" value="ECO:0007669"/>
    <property type="project" value="UniProtKB-KW"/>
</dbReference>
<proteinExistence type="inferred from homology"/>
<dbReference type="SUPFAM" id="SSF51735">
    <property type="entry name" value="NAD(P)-binding Rossmann-fold domains"/>
    <property type="match status" value="1"/>
</dbReference>
<protein>
    <submittedName>
        <fullName evidence="3">Oxidoreductase, short-chain dehydrogenase/reductase family</fullName>
    </submittedName>
</protein>
<dbReference type="NCBIfam" id="NF006464">
    <property type="entry name" value="PRK08862.1"/>
    <property type="match status" value="1"/>
</dbReference>
<keyword evidence="4" id="KW-1185">Reference proteome</keyword>
<organism evidence="3 4">
    <name type="scientific">Photobacterium marinum</name>
    <dbReference type="NCBI Taxonomy" id="1056511"/>
    <lineage>
        <taxon>Bacteria</taxon>
        <taxon>Pseudomonadati</taxon>
        <taxon>Pseudomonadota</taxon>
        <taxon>Gammaproteobacteria</taxon>
        <taxon>Vibrionales</taxon>
        <taxon>Vibrionaceae</taxon>
        <taxon>Photobacterium</taxon>
    </lineage>
</organism>
<dbReference type="OrthoDB" id="5918124at2"/>
<dbReference type="InterPro" id="IPR002347">
    <property type="entry name" value="SDR_fam"/>
</dbReference>
<dbReference type="InterPro" id="IPR036291">
    <property type="entry name" value="NAD(P)-bd_dom_sf"/>
</dbReference>
<dbReference type="Proteomes" id="UP000011134">
    <property type="component" value="Unassembled WGS sequence"/>
</dbReference>
<evidence type="ECO:0000256" key="1">
    <source>
        <dbReference type="ARBA" id="ARBA00006484"/>
    </source>
</evidence>
<evidence type="ECO:0000256" key="2">
    <source>
        <dbReference type="ARBA" id="ARBA00023002"/>
    </source>
</evidence>
<gene>
    <name evidence="3" type="ORF">C942_01320</name>
</gene>
<dbReference type="PANTHER" id="PTHR43669:SF3">
    <property type="entry name" value="ALCOHOL DEHYDROGENASE, PUTATIVE (AFU_ORTHOLOGUE AFUA_3G03445)-RELATED"/>
    <property type="match status" value="1"/>
</dbReference>
<dbReference type="Pfam" id="PF00106">
    <property type="entry name" value="adh_short"/>
    <property type="match status" value="1"/>
</dbReference>
<accession>L8JIW2</accession>
<comment type="caution">
    <text evidence="3">The sequence shown here is derived from an EMBL/GenBank/DDBJ whole genome shotgun (WGS) entry which is preliminary data.</text>
</comment>
<dbReference type="PANTHER" id="PTHR43669">
    <property type="entry name" value="5-KETO-D-GLUCONATE 5-REDUCTASE"/>
    <property type="match status" value="1"/>
</dbReference>
<dbReference type="PATRIC" id="fig|1056511.3.peg.392"/>
<dbReference type="EMBL" id="AMZO01000002">
    <property type="protein sequence ID" value="ELR67392.1"/>
    <property type="molecule type" value="Genomic_DNA"/>
</dbReference>
<reference evidence="3 4" key="1">
    <citation type="submission" date="2012-12" db="EMBL/GenBank/DDBJ databases">
        <title>Genome Assembly of Photobacterium sp. AK15.</title>
        <authorList>
            <person name="Khatri I."/>
            <person name="Vaidya B."/>
            <person name="Srinivas T.N.R."/>
            <person name="Subramanian S."/>
            <person name="Pinnaka A."/>
        </authorList>
    </citation>
    <scope>NUCLEOTIDE SEQUENCE [LARGE SCALE GENOMIC DNA]</scope>
    <source>
        <strain evidence="3 4">AK15</strain>
    </source>
</reference>
<dbReference type="AlphaFoldDB" id="L8JIW2"/>
<dbReference type="RefSeq" id="WP_007461842.1">
    <property type="nucleotide sequence ID" value="NZ_AMZO01000002.1"/>
</dbReference>
<dbReference type="Gene3D" id="3.40.50.720">
    <property type="entry name" value="NAD(P)-binding Rossmann-like Domain"/>
    <property type="match status" value="1"/>
</dbReference>
<name>L8JIW2_9GAMM</name>